<comment type="caution">
    <text evidence="3">The sequence shown here is derived from an EMBL/GenBank/DDBJ whole genome shotgun (WGS) entry which is preliminary data.</text>
</comment>
<gene>
    <name evidence="3" type="ORF">ACFQMJ_16475</name>
</gene>
<dbReference type="Proteomes" id="UP001596378">
    <property type="component" value="Unassembled WGS sequence"/>
</dbReference>
<name>A0ABW2FDZ4_9BACL</name>
<evidence type="ECO:0000313" key="3">
    <source>
        <dbReference type="EMBL" id="MFC7150124.1"/>
    </source>
</evidence>
<accession>A0ABW2FDZ4</accession>
<feature type="chain" id="PRO_5045103440" evidence="1">
    <location>
        <begin position="24"/>
        <end position="375"/>
    </location>
</feature>
<dbReference type="RefSeq" id="WP_378046097.1">
    <property type="nucleotide sequence ID" value="NZ_JBHMDN010000010.1"/>
</dbReference>
<feature type="domain" description="Copper amine oxidase-like N-terminal" evidence="2">
    <location>
        <begin position="45"/>
        <end position="93"/>
    </location>
</feature>
<dbReference type="EMBL" id="JBHTAI010000009">
    <property type="protein sequence ID" value="MFC7150124.1"/>
    <property type="molecule type" value="Genomic_DNA"/>
</dbReference>
<evidence type="ECO:0000256" key="1">
    <source>
        <dbReference type="SAM" id="SignalP"/>
    </source>
</evidence>
<evidence type="ECO:0000259" key="2">
    <source>
        <dbReference type="Pfam" id="PF07833"/>
    </source>
</evidence>
<keyword evidence="4" id="KW-1185">Reference proteome</keyword>
<evidence type="ECO:0000313" key="4">
    <source>
        <dbReference type="Proteomes" id="UP001596378"/>
    </source>
</evidence>
<feature type="signal peptide" evidence="1">
    <location>
        <begin position="1"/>
        <end position="23"/>
    </location>
</feature>
<proteinExistence type="predicted"/>
<protein>
    <submittedName>
        <fullName evidence="3">Stalk domain-containing protein</fullName>
    </submittedName>
</protein>
<dbReference type="Pfam" id="PF07833">
    <property type="entry name" value="Cu_amine_oxidN1"/>
    <property type="match status" value="1"/>
</dbReference>
<keyword evidence="1" id="KW-0732">Signal</keyword>
<sequence length="375" mass="40815">MQKKKLLVVLTAVGLLGTSAAAAAGASGLVGKVTGIFHKDIVVSVNGDKTSLNPVYINGKAYLPARETATELGYVLNWNSKTKEIQINSKEEQAVEYLRMLGVIVDISPTDREGQYRVELLGHGDQRWMILNIDKDTELADENGKAINVADLKAGTRIMAEFGPVIALSYLGQSQAHKIVVNGESLVKEDVIQSVEKTDDGWQVKFGETKDGQTTTSIILNAGKETGVITSEGIDVPFANLKAGDKVRAYYGPIMTKSLPPISPLHYLVVMSDVAQLAPATIKEYQELSWKNMPEDQKSHLTTKKEDALVEEVDSGNISVMLATDAQKKRLEEIQAANGKLISVVYDTDQNALIGPISMIFDPESKMFLGVLPRK</sequence>
<reference evidence="4" key="1">
    <citation type="journal article" date="2019" name="Int. J. Syst. Evol. Microbiol.">
        <title>The Global Catalogue of Microorganisms (GCM) 10K type strain sequencing project: providing services to taxonomists for standard genome sequencing and annotation.</title>
        <authorList>
            <consortium name="The Broad Institute Genomics Platform"/>
            <consortium name="The Broad Institute Genome Sequencing Center for Infectious Disease"/>
            <person name="Wu L."/>
            <person name="Ma J."/>
        </authorList>
    </citation>
    <scope>NUCLEOTIDE SEQUENCE [LARGE SCALE GENOMIC DNA]</scope>
    <source>
        <strain evidence="4">KCTC 12907</strain>
    </source>
</reference>
<organism evidence="3 4">
    <name type="scientific">Cohnella cellulosilytica</name>
    <dbReference type="NCBI Taxonomy" id="986710"/>
    <lineage>
        <taxon>Bacteria</taxon>
        <taxon>Bacillati</taxon>
        <taxon>Bacillota</taxon>
        <taxon>Bacilli</taxon>
        <taxon>Bacillales</taxon>
        <taxon>Paenibacillaceae</taxon>
        <taxon>Cohnella</taxon>
    </lineage>
</organism>
<dbReference type="InterPro" id="IPR012854">
    <property type="entry name" value="Cu_amine_oxidase-like_N"/>
</dbReference>